<dbReference type="AlphaFoldDB" id="A0A7K3WSW8"/>
<dbReference type="RefSeq" id="WP_163286185.1">
    <property type="nucleotide sequence ID" value="NZ_JAAGVY010000033.1"/>
</dbReference>
<name>A0A7K3WSW8_9FLAO</name>
<accession>A0A7K3WSW8</accession>
<reference evidence="1 2" key="1">
    <citation type="submission" date="2020-02" db="EMBL/GenBank/DDBJ databases">
        <title>Out from the shadows clarifying the taxonomy of the family Cryomorphaceae and related taxa by utilizing the GTDB taxonomic framework.</title>
        <authorList>
            <person name="Bowman J.P."/>
        </authorList>
    </citation>
    <scope>NUCLEOTIDE SEQUENCE [LARGE SCALE GENOMIC DNA]</scope>
    <source>
        <strain evidence="1 2">QSSC 1-22</strain>
    </source>
</reference>
<dbReference type="Gene3D" id="2.60.40.4130">
    <property type="match status" value="1"/>
</dbReference>
<comment type="caution">
    <text evidence="1">The sequence shown here is derived from an EMBL/GenBank/DDBJ whole genome shotgun (WGS) entry which is preliminary data.</text>
</comment>
<dbReference type="GO" id="GO:0004553">
    <property type="term" value="F:hydrolase activity, hydrolyzing O-glycosyl compounds"/>
    <property type="evidence" value="ECO:0007669"/>
    <property type="project" value="InterPro"/>
</dbReference>
<sequence length="222" mass="23318">MPATELELSVFEASCGSEAILCSSTPSNLISVTPFTTYYVRVHSYLSSLTGTFNICIETVSPEIATINGSISGWNSNCTSRNVKVSLYNPTTLITSIFITPLTTSGTFVVNGIDIYAGTYHILVKVQGALTVLSEDVVLNGGANSLSTGPVVLGDLNNSNGINILDLSIFSASFATTAGSSGHNFLADFNCDGVANIFDVSILGAGFNQVGDDIYIPTKPEY</sequence>
<dbReference type="EMBL" id="JAAGVY010000033">
    <property type="protein sequence ID" value="NEN24790.1"/>
    <property type="molecule type" value="Genomic_DNA"/>
</dbReference>
<protein>
    <recommendedName>
        <fullName evidence="3">Dockerin domain-containing protein</fullName>
    </recommendedName>
</protein>
<proteinExistence type="predicted"/>
<evidence type="ECO:0008006" key="3">
    <source>
        <dbReference type="Google" id="ProtNLM"/>
    </source>
</evidence>
<keyword evidence="2" id="KW-1185">Reference proteome</keyword>
<evidence type="ECO:0000313" key="1">
    <source>
        <dbReference type="EMBL" id="NEN24790.1"/>
    </source>
</evidence>
<gene>
    <name evidence="1" type="ORF">G3O08_14900</name>
</gene>
<organism evidence="1 2">
    <name type="scientific">Cryomorpha ignava</name>
    <dbReference type="NCBI Taxonomy" id="101383"/>
    <lineage>
        <taxon>Bacteria</taxon>
        <taxon>Pseudomonadati</taxon>
        <taxon>Bacteroidota</taxon>
        <taxon>Flavobacteriia</taxon>
        <taxon>Flavobacteriales</taxon>
        <taxon>Cryomorphaceae</taxon>
        <taxon>Cryomorpha</taxon>
    </lineage>
</organism>
<dbReference type="InterPro" id="IPR002105">
    <property type="entry name" value="Dockerin_1_rpt"/>
</dbReference>
<evidence type="ECO:0000313" key="2">
    <source>
        <dbReference type="Proteomes" id="UP000486602"/>
    </source>
</evidence>
<dbReference type="SUPFAM" id="SSF63446">
    <property type="entry name" value="Type I dockerin domain"/>
    <property type="match status" value="1"/>
</dbReference>
<dbReference type="GO" id="GO:0000272">
    <property type="term" value="P:polysaccharide catabolic process"/>
    <property type="evidence" value="ECO:0007669"/>
    <property type="project" value="InterPro"/>
</dbReference>
<dbReference type="Proteomes" id="UP000486602">
    <property type="component" value="Unassembled WGS sequence"/>
</dbReference>
<dbReference type="InterPro" id="IPR036439">
    <property type="entry name" value="Dockerin_dom_sf"/>
</dbReference>
<dbReference type="Pfam" id="PF00404">
    <property type="entry name" value="Dockerin_1"/>
    <property type="match status" value="1"/>
</dbReference>